<reference evidence="2" key="2">
    <citation type="submission" date="2023-06" db="EMBL/GenBank/DDBJ databases">
        <authorList>
            <consortium name="Lawrence Berkeley National Laboratory"/>
            <person name="Haridas S."/>
            <person name="Hensen N."/>
            <person name="Bonometti L."/>
            <person name="Westerberg I."/>
            <person name="Brannstrom I.O."/>
            <person name="Guillou S."/>
            <person name="Cros-Aarteil S."/>
            <person name="Calhoun S."/>
            <person name="Kuo A."/>
            <person name="Mondo S."/>
            <person name="Pangilinan J."/>
            <person name="Riley R."/>
            <person name="Labutti K."/>
            <person name="Andreopoulos B."/>
            <person name="Lipzen A."/>
            <person name="Chen C."/>
            <person name="Yanf M."/>
            <person name="Daum C."/>
            <person name="Ng V."/>
            <person name="Clum A."/>
            <person name="Steindorff A."/>
            <person name="Ohm R."/>
            <person name="Martin F."/>
            <person name="Silar P."/>
            <person name="Natvig D."/>
            <person name="Lalanne C."/>
            <person name="Gautier V."/>
            <person name="Ament-Velasquez S.L."/>
            <person name="Kruys A."/>
            <person name="Hutchinson M.I."/>
            <person name="Powell A.J."/>
            <person name="Barry K."/>
            <person name="Miller A.N."/>
            <person name="Grigoriev I.V."/>
            <person name="Debuchy R."/>
            <person name="Gladieux P."/>
            <person name="Thoren M.H."/>
            <person name="Johannesson H."/>
        </authorList>
    </citation>
    <scope>NUCLEOTIDE SEQUENCE</scope>
    <source>
        <strain evidence="2">SMH4131-1</strain>
    </source>
</reference>
<sequence>MSCEGYCRCCCFPAKTRVVGGVRKGERGRETGWLYAMYCFLLYYACAKSDMLVLWSRFTTKRDKHIRAHVALNKVVQLPPSGLLFSLVAVVGRHVLSSGLA</sequence>
<organism evidence="2 3">
    <name type="scientific">Cercophora scortea</name>
    <dbReference type="NCBI Taxonomy" id="314031"/>
    <lineage>
        <taxon>Eukaryota</taxon>
        <taxon>Fungi</taxon>
        <taxon>Dikarya</taxon>
        <taxon>Ascomycota</taxon>
        <taxon>Pezizomycotina</taxon>
        <taxon>Sordariomycetes</taxon>
        <taxon>Sordariomycetidae</taxon>
        <taxon>Sordariales</taxon>
        <taxon>Lasiosphaeriaceae</taxon>
        <taxon>Cercophora</taxon>
    </lineage>
</organism>
<evidence type="ECO:0000313" key="2">
    <source>
        <dbReference type="EMBL" id="KAK3323495.1"/>
    </source>
</evidence>
<proteinExistence type="predicted"/>
<keyword evidence="3" id="KW-1185">Reference proteome</keyword>
<dbReference type="AlphaFoldDB" id="A0AAE0M955"/>
<evidence type="ECO:0000256" key="1">
    <source>
        <dbReference type="SAM" id="Phobius"/>
    </source>
</evidence>
<name>A0AAE0M955_9PEZI</name>
<gene>
    <name evidence="2" type="ORF">B0T19DRAFT_426192</name>
</gene>
<comment type="caution">
    <text evidence="2">The sequence shown here is derived from an EMBL/GenBank/DDBJ whole genome shotgun (WGS) entry which is preliminary data.</text>
</comment>
<evidence type="ECO:0000313" key="3">
    <source>
        <dbReference type="Proteomes" id="UP001286456"/>
    </source>
</evidence>
<protein>
    <submittedName>
        <fullName evidence="2">Uncharacterized protein</fullName>
    </submittedName>
</protein>
<feature type="transmembrane region" description="Helical" evidence="1">
    <location>
        <begin position="33"/>
        <end position="55"/>
    </location>
</feature>
<keyword evidence="1" id="KW-0472">Membrane</keyword>
<keyword evidence="1" id="KW-1133">Transmembrane helix</keyword>
<keyword evidence="1" id="KW-0812">Transmembrane</keyword>
<dbReference type="EMBL" id="JAUEPO010000004">
    <property type="protein sequence ID" value="KAK3323495.1"/>
    <property type="molecule type" value="Genomic_DNA"/>
</dbReference>
<feature type="transmembrane region" description="Helical" evidence="1">
    <location>
        <begin position="75"/>
        <end position="96"/>
    </location>
</feature>
<reference evidence="2" key="1">
    <citation type="journal article" date="2023" name="Mol. Phylogenet. Evol.">
        <title>Genome-scale phylogeny and comparative genomics of the fungal order Sordariales.</title>
        <authorList>
            <person name="Hensen N."/>
            <person name="Bonometti L."/>
            <person name="Westerberg I."/>
            <person name="Brannstrom I.O."/>
            <person name="Guillou S."/>
            <person name="Cros-Aarteil S."/>
            <person name="Calhoun S."/>
            <person name="Haridas S."/>
            <person name="Kuo A."/>
            <person name="Mondo S."/>
            <person name="Pangilinan J."/>
            <person name="Riley R."/>
            <person name="LaButti K."/>
            <person name="Andreopoulos B."/>
            <person name="Lipzen A."/>
            <person name="Chen C."/>
            <person name="Yan M."/>
            <person name="Daum C."/>
            <person name="Ng V."/>
            <person name="Clum A."/>
            <person name="Steindorff A."/>
            <person name="Ohm R.A."/>
            <person name="Martin F."/>
            <person name="Silar P."/>
            <person name="Natvig D.O."/>
            <person name="Lalanne C."/>
            <person name="Gautier V."/>
            <person name="Ament-Velasquez S.L."/>
            <person name="Kruys A."/>
            <person name="Hutchinson M.I."/>
            <person name="Powell A.J."/>
            <person name="Barry K."/>
            <person name="Miller A.N."/>
            <person name="Grigoriev I.V."/>
            <person name="Debuchy R."/>
            <person name="Gladieux P."/>
            <person name="Hiltunen Thoren M."/>
            <person name="Johannesson H."/>
        </authorList>
    </citation>
    <scope>NUCLEOTIDE SEQUENCE</scope>
    <source>
        <strain evidence="2">SMH4131-1</strain>
    </source>
</reference>
<dbReference type="Proteomes" id="UP001286456">
    <property type="component" value="Unassembled WGS sequence"/>
</dbReference>
<accession>A0AAE0M955</accession>